<gene>
    <name evidence="1" type="ORF">LSALG_LOCUS21898</name>
</gene>
<evidence type="ECO:0000313" key="1">
    <source>
        <dbReference type="EMBL" id="CAI9282251.1"/>
    </source>
</evidence>
<protein>
    <submittedName>
        <fullName evidence="1">Uncharacterized protein</fullName>
    </submittedName>
</protein>
<accession>A0AA36E431</accession>
<evidence type="ECO:0000313" key="2">
    <source>
        <dbReference type="Proteomes" id="UP001177003"/>
    </source>
</evidence>
<dbReference type="EMBL" id="OX465080">
    <property type="protein sequence ID" value="CAI9282251.1"/>
    <property type="molecule type" value="Genomic_DNA"/>
</dbReference>
<keyword evidence="2" id="KW-1185">Reference proteome</keyword>
<sequence>MKGNQRPPPCRRLWLHRRNRLTWSTSTTIGSLEVGASIDRYCIFVPSPDQQREHHFYRIQLLYLQEELDICLVCHECTQLEVPAAMSFDYLWKISLKMQSMEARIPMPVALAQGVNLISHVLKVFCIQTIAYSIPSDYMTSVSSSTHNTIKLWDLSDCTSLDSLIESFTRRMVKNIRTPANIIILTKTADDDVPITPDEIAQRRVDE</sequence>
<reference evidence="1" key="1">
    <citation type="submission" date="2023-04" db="EMBL/GenBank/DDBJ databases">
        <authorList>
            <person name="Vijverberg K."/>
            <person name="Xiong W."/>
            <person name="Schranz E."/>
        </authorList>
    </citation>
    <scope>NUCLEOTIDE SEQUENCE</scope>
</reference>
<dbReference type="AlphaFoldDB" id="A0AA36E431"/>
<proteinExistence type="predicted"/>
<organism evidence="1 2">
    <name type="scientific">Lactuca saligna</name>
    <name type="common">Willowleaf lettuce</name>
    <dbReference type="NCBI Taxonomy" id="75948"/>
    <lineage>
        <taxon>Eukaryota</taxon>
        <taxon>Viridiplantae</taxon>
        <taxon>Streptophyta</taxon>
        <taxon>Embryophyta</taxon>
        <taxon>Tracheophyta</taxon>
        <taxon>Spermatophyta</taxon>
        <taxon>Magnoliopsida</taxon>
        <taxon>eudicotyledons</taxon>
        <taxon>Gunneridae</taxon>
        <taxon>Pentapetalae</taxon>
        <taxon>asterids</taxon>
        <taxon>campanulids</taxon>
        <taxon>Asterales</taxon>
        <taxon>Asteraceae</taxon>
        <taxon>Cichorioideae</taxon>
        <taxon>Cichorieae</taxon>
        <taxon>Lactucinae</taxon>
        <taxon>Lactuca</taxon>
    </lineage>
</organism>
<name>A0AA36E431_LACSI</name>
<dbReference type="Proteomes" id="UP001177003">
    <property type="component" value="Chromosome 4"/>
</dbReference>